<proteinExistence type="predicted"/>
<evidence type="ECO:0008006" key="3">
    <source>
        <dbReference type="Google" id="ProtNLM"/>
    </source>
</evidence>
<dbReference type="PATRIC" id="fig|1360.105.peg.2646"/>
<dbReference type="EMBL" id="LKLN01000021">
    <property type="protein sequence ID" value="KSU06736.1"/>
    <property type="molecule type" value="Genomic_DNA"/>
</dbReference>
<name>A0A0V8CZI7_LACLL</name>
<evidence type="ECO:0000313" key="1">
    <source>
        <dbReference type="EMBL" id="KSU06736.1"/>
    </source>
</evidence>
<protein>
    <recommendedName>
        <fullName evidence="3">Major capsid protein</fullName>
    </recommendedName>
</protein>
<dbReference type="Gene3D" id="3.90.1690.10">
    <property type="entry name" value="phage-related protein like domain"/>
    <property type="match status" value="1"/>
</dbReference>
<organism evidence="1 2">
    <name type="scientific">Lactococcus lactis subsp. lactis</name>
    <name type="common">Streptococcus lactis</name>
    <dbReference type="NCBI Taxonomy" id="1360"/>
    <lineage>
        <taxon>Bacteria</taxon>
        <taxon>Bacillati</taxon>
        <taxon>Bacillota</taxon>
        <taxon>Bacilli</taxon>
        <taxon>Lactobacillales</taxon>
        <taxon>Streptococcaceae</taxon>
        <taxon>Lactococcus</taxon>
    </lineage>
</organism>
<gene>
    <name evidence="1" type="ORF">KF282_0893</name>
</gene>
<dbReference type="InterPro" id="IPR005564">
    <property type="entry name" value="Major_capsid_GpE"/>
</dbReference>
<reference evidence="2" key="1">
    <citation type="submission" date="2015-10" db="EMBL/GenBank/DDBJ databases">
        <title>Draft Genome Sequences of 11 Lactococcus lactis subspecies cremoris strains.</title>
        <authorList>
            <person name="Wels M."/>
            <person name="Backus L."/>
            <person name="Boekhorst J."/>
            <person name="Dijkstra A."/>
            <person name="Beerthuizen M."/>
            <person name="Kelly W."/>
            <person name="Siezen R."/>
            <person name="Bachmann H."/>
            <person name="Van Hijum S."/>
        </authorList>
    </citation>
    <scope>NUCLEOTIDE SEQUENCE [LARGE SCALE GENOMIC DNA]</scope>
    <source>
        <strain evidence="2">KF282</strain>
    </source>
</reference>
<sequence>MTQKLKMNLQKFGSNILELFNQNEVLNYVGNREYAPLLGETLFPERKTPSLKFDQLTGGSRIPIAASIHDFDTEAEIGSRIANKQELELSLIKRKLQLKETDIIALENPRTQAEQDYLIGRVYNDVDQLIAGVRARIEAMRMEVLASGQVTVKENGLNFTLDYHVPNEHKEVLSGTNLWTDPASDPLGDLERWMDAMDTQPTRALTSRKIYRTLASHPKIISAIFGKDSGRVVSQADMDAFMETHGYPVIRTYDEKYKVQGKDGKYTTKKYFPENKFAMFNDDLLGETLYGPTAEETRLTRDPSIETSMVGNVLATVYEESKDPVGTWTKAVATALPSFAAADDVFQAQPIV</sequence>
<dbReference type="Pfam" id="PF03864">
    <property type="entry name" value="Phage_cap_E"/>
    <property type="match status" value="1"/>
</dbReference>
<dbReference type="RefSeq" id="WP_058219324.1">
    <property type="nucleotide sequence ID" value="NZ_LKLN01000021.1"/>
</dbReference>
<accession>A0A0V8CZI7</accession>
<dbReference type="Proteomes" id="UP000053058">
    <property type="component" value="Unassembled WGS sequence"/>
</dbReference>
<dbReference type="AlphaFoldDB" id="A0A0V8CZI7"/>
<comment type="caution">
    <text evidence="1">The sequence shown here is derived from an EMBL/GenBank/DDBJ whole genome shotgun (WGS) entry which is preliminary data.</text>
</comment>
<evidence type="ECO:0000313" key="2">
    <source>
        <dbReference type="Proteomes" id="UP000053058"/>
    </source>
</evidence>
<dbReference type="InterPro" id="IPR053738">
    <property type="entry name" value="Lambda_capsid_assembly"/>
</dbReference>